<dbReference type="Proteomes" id="UP000879542">
    <property type="component" value="Unassembled WGS sequence"/>
</dbReference>
<dbReference type="EMBL" id="LK932456">
    <property type="protein sequence ID" value="CDS82877.1"/>
    <property type="molecule type" value="Genomic_DNA"/>
</dbReference>
<reference evidence="2" key="1">
    <citation type="submission" date="2014-07" db="EMBL/GenBank/DDBJ databases">
        <authorList>
            <person name="Monot Marc"/>
        </authorList>
    </citation>
    <scope>NUCLEOTIDE SEQUENCE</scope>
    <source>
        <strain evidence="2">7032989</strain>
    </source>
</reference>
<dbReference type="InterPro" id="IPR013321">
    <property type="entry name" value="Arc_rbn_hlx_hlx"/>
</dbReference>
<reference evidence="3" key="2">
    <citation type="journal article" date="2018" name="Genome Biol.">
        <title>SKESA: strategic k-mer extension for scrupulous assemblies.</title>
        <authorList>
            <person name="Souvorov A."/>
            <person name="Agarwala R."/>
            <person name="Lipman D.J."/>
        </authorList>
    </citation>
    <scope>NUCLEOTIDE SEQUENCE</scope>
    <source>
        <strain evidence="3">Clostridioides</strain>
    </source>
</reference>
<protein>
    <recommendedName>
        <fullName evidence="4">Arc family DNA-binding protein</fullName>
    </recommendedName>
</protein>
<dbReference type="EMBL" id="DAEQIJ010000049">
    <property type="protein sequence ID" value="HBH2622239.1"/>
    <property type="molecule type" value="Genomic_DNA"/>
</dbReference>
<evidence type="ECO:0000313" key="2">
    <source>
        <dbReference type="EMBL" id="CDT68516.1"/>
    </source>
</evidence>
<reference evidence="3" key="3">
    <citation type="submission" date="2021-06" db="EMBL/GenBank/DDBJ databases">
        <authorList>
            <consortium name="NCBI Pathogen Detection Project"/>
        </authorList>
    </citation>
    <scope>NUCLEOTIDE SEQUENCE</scope>
    <source>
        <strain evidence="3">Clostridioides</strain>
    </source>
</reference>
<proteinExistence type="predicted"/>
<evidence type="ECO:0008006" key="4">
    <source>
        <dbReference type="Google" id="ProtNLM"/>
    </source>
</evidence>
<dbReference type="GO" id="GO:0006355">
    <property type="term" value="P:regulation of DNA-templated transcription"/>
    <property type="evidence" value="ECO:0007669"/>
    <property type="project" value="InterPro"/>
</dbReference>
<dbReference type="RefSeq" id="WP_021372257.1">
    <property type="nucleotide sequence ID" value="NZ_BINA01000073.1"/>
</dbReference>
<dbReference type="EMBL" id="LK933338">
    <property type="protein sequence ID" value="CDT68516.1"/>
    <property type="molecule type" value="Genomic_DNA"/>
</dbReference>
<organism evidence="2">
    <name type="scientific">Clostridioides difficile</name>
    <name type="common">Peptoclostridium difficile</name>
    <dbReference type="NCBI Taxonomy" id="1496"/>
    <lineage>
        <taxon>Bacteria</taxon>
        <taxon>Bacillati</taxon>
        <taxon>Bacillota</taxon>
        <taxon>Clostridia</taxon>
        <taxon>Peptostreptococcales</taxon>
        <taxon>Peptostreptococcaceae</taxon>
        <taxon>Clostridioides</taxon>
    </lineage>
</organism>
<gene>
    <name evidence="2" type="ORF">BN1095_640015</name>
    <name evidence="1" type="ORF">BN1096_1110004</name>
    <name evidence="3" type="ORF">KRQ00_004071</name>
</gene>
<evidence type="ECO:0000313" key="3">
    <source>
        <dbReference type="EMBL" id="HBH2622239.1"/>
    </source>
</evidence>
<dbReference type="InterPro" id="IPR010985">
    <property type="entry name" value="Ribbon_hlx_hlx"/>
</dbReference>
<name>A0A069AUA3_CLODI</name>
<evidence type="ECO:0000313" key="1">
    <source>
        <dbReference type="EMBL" id="CDS82877.1"/>
    </source>
</evidence>
<dbReference type="Gene3D" id="1.10.1220.10">
    <property type="entry name" value="Met repressor-like"/>
    <property type="match status" value="1"/>
</dbReference>
<sequence length="52" mass="6152">MLANRVRTGLRIPYDLNTKLILIAEERGMSKNSLILHILWNYIKEIENKEVK</sequence>
<accession>A0A069AUA3</accession>
<dbReference type="SUPFAM" id="SSF47598">
    <property type="entry name" value="Ribbon-helix-helix"/>
    <property type="match status" value="1"/>
</dbReference>
<dbReference type="AlphaFoldDB" id="A0A069AUA3"/>